<dbReference type="NCBIfam" id="NF005720">
    <property type="entry name" value="PRK07538.1"/>
    <property type="match status" value="1"/>
</dbReference>
<dbReference type="InterPro" id="IPR050493">
    <property type="entry name" value="FAD-dep_Monooxygenase_BioMet"/>
</dbReference>
<dbReference type="InterPro" id="IPR036188">
    <property type="entry name" value="FAD/NAD-bd_sf"/>
</dbReference>
<name>A0A0S2FD40_LYSAN</name>
<gene>
    <name evidence="4" type="primary">phzS</name>
    <name evidence="4" type="ORF">LA76x_3342</name>
</gene>
<dbReference type="AlphaFoldDB" id="A0A0S2FD40"/>
<dbReference type="PANTHER" id="PTHR13789:SF268">
    <property type="entry name" value="5-METHYLPHENAZINE-1-CARBOXYLATE 1-MONOOXYGENASE"/>
    <property type="match status" value="1"/>
</dbReference>
<sequence length="407" mass="44218">MTTATQTDIVIAGAGIGGLTTALALHAQGIERVVVLESANEIRPLGVGINVQPAAIAQLFALGLGEAIAATGIATRELRYLDHAGTTLWTEPRGLAAGDPYPQYAIHRGELQMLLLAAVRERLGADTVRTGLRLQDFEHTRTGIRVHAQDRGNGGSTVSFEATALVGADGLHSAVRARLHPDRCELLPARIQMWRGLTEVDEFLDGRSMIVANDDRSTRLIAYPCSARHAQHGRALINWVCMVPDVAQDLTREASWDCSGQLKDVLPYFADWNFGWLDVPDLLSRSTQILEYPMVDRDPLPHWGIGRATLLGDAAHLMYPVGANGASQAILDAVCLAHELGDNSDTVEALQRYEAVRRPPTTAIVQANRDRDTAERAIATRPDPEKTAALATITSSYRSIVDRSHVR</sequence>
<dbReference type="STRING" id="84531.LA76x_3342"/>
<dbReference type="Pfam" id="PF01494">
    <property type="entry name" value="FAD_binding_3"/>
    <property type="match status" value="2"/>
</dbReference>
<keyword evidence="5" id="KW-1185">Reference proteome</keyword>
<feature type="domain" description="FAD-binding" evidence="3">
    <location>
        <begin position="7"/>
        <end position="180"/>
    </location>
</feature>
<dbReference type="SUPFAM" id="SSF54373">
    <property type="entry name" value="FAD-linked reductases, C-terminal domain"/>
    <property type="match status" value="1"/>
</dbReference>
<evidence type="ECO:0000313" key="5">
    <source>
        <dbReference type="Proteomes" id="UP000060787"/>
    </source>
</evidence>
<accession>A0A0S2FD40</accession>
<keyword evidence="1" id="KW-0560">Oxidoreductase</keyword>
<protein>
    <submittedName>
        <fullName evidence="4">Flavin-containing monooxygenase</fullName>
    </submittedName>
</protein>
<dbReference type="PANTHER" id="PTHR13789">
    <property type="entry name" value="MONOOXYGENASE"/>
    <property type="match status" value="1"/>
</dbReference>
<dbReference type="Gene3D" id="3.50.50.60">
    <property type="entry name" value="FAD/NAD(P)-binding domain"/>
    <property type="match status" value="1"/>
</dbReference>
<dbReference type="InterPro" id="IPR002938">
    <property type="entry name" value="FAD-bd"/>
</dbReference>
<feature type="domain" description="FAD-binding" evidence="3">
    <location>
        <begin position="302"/>
        <end position="366"/>
    </location>
</feature>
<proteinExistence type="predicted"/>
<dbReference type="PATRIC" id="fig|84531.7.peg.2327"/>
<evidence type="ECO:0000259" key="3">
    <source>
        <dbReference type="Pfam" id="PF01494"/>
    </source>
</evidence>
<dbReference type="PRINTS" id="PR00420">
    <property type="entry name" value="RNGMNOXGNASE"/>
</dbReference>
<dbReference type="OrthoDB" id="9782160at2"/>
<dbReference type="GO" id="GO:0004497">
    <property type="term" value="F:monooxygenase activity"/>
    <property type="evidence" value="ECO:0007669"/>
    <property type="project" value="UniProtKB-KW"/>
</dbReference>
<dbReference type="RefSeq" id="WP_057918509.1">
    <property type="nucleotide sequence ID" value="NZ_CP011129.1"/>
</dbReference>
<dbReference type="GO" id="GO:0071949">
    <property type="term" value="F:FAD binding"/>
    <property type="evidence" value="ECO:0007669"/>
    <property type="project" value="InterPro"/>
</dbReference>
<evidence type="ECO:0000313" key="4">
    <source>
        <dbReference type="EMBL" id="ALN81468.1"/>
    </source>
</evidence>
<dbReference type="EMBL" id="CP011129">
    <property type="protein sequence ID" value="ALN81468.1"/>
    <property type="molecule type" value="Genomic_DNA"/>
</dbReference>
<dbReference type="Gene3D" id="3.30.9.30">
    <property type="match status" value="1"/>
</dbReference>
<dbReference type="eggNOG" id="COG0654">
    <property type="taxonomic scope" value="Bacteria"/>
</dbReference>
<evidence type="ECO:0000256" key="1">
    <source>
        <dbReference type="ARBA" id="ARBA00023002"/>
    </source>
</evidence>
<organism evidence="4 5">
    <name type="scientific">Lysobacter antibioticus</name>
    <dbReference type="NCBI Taxonomy" id="84531"/>
    <lineage>
        <taxon>Bacteria</taxon>
        <taxon>Pseudomonadati</taxon>
        <taxon>Pseudomonadota</taxon>
        <taxon>Gammaproteobacteria</taxon>
        <taxon>Lysobacterales</taxon>
        <taxon>Lysobacteraceae</taxon>
        <taxon>Lysobacter</taxon>
    </lineage>
</organism>
<reference evidence="4 5" key="1">
    <citation type="journal article" date="2015" name="BMC Genomics">
        <title>Comparative genomics and metabolic profiling of the genus Lysobacter.</title>
        <authorList>
            <person name="de Bruijn I."/>
            <person name="Cheng X."/>
            <person name="de Jager V."/>
            <person name="Exposito R.G."/>
            <person name="Watrous J."/>
            <person name="Patel N."/>
            <person name="Postma J."/>
            <person name="Dorrestein P.C."/>
            <person name="Kobayashi D."/>
            <person name="Raaijmakers J.M."/>
        </authorList>
    </citation>
    <scope>NUCLEOTIDE SEQUENCE [LARGE SCALE GENOMIC DNA]</scope>
    <source>
        <strain evidence="4 5">76</strain>
    </source>
</reference>
<dbReference type="Proteomes" id="UP000060787">
    <property type="component" value="Chromosome"/>
</dbReference>
<dbReference type="SUPFAM" id="SSF51905">
    <property type="entry name" value="FAD/NAD(P)-binding domain"/>
    <property type="match status" value="1"/>
</dbReference>
<keyword evidence="2 4" id="KW-0503">Monooxygenase</keyword>
<evidence type="ECO:0000256" key="2">
    <source>
        <dbReference type="ARBA" id="ARBA00023033"/>
    </source>
</evidence>
<dbReference type="KEGG" id="laq:GLA29479_2375"/>
<dbReference type="KEGG" id="lab:LA76x_3342"/>